<name>A0A0C9RTC0_AMBAM</name>
<reference evidence="1" key="1">
    <citation type="journal article" date="2015" name="PLoS ONE">
        <title>An Insight into the Sialome of the Lone Star Tick, Amblyomma americanum, with a Glimpse on Its Time Dependent Gene Expression.</title>
        <authorList>
            <person name="Karim S."/>
            <person name="Ribeiro J.M."/>
        </authorList>
    </citation>
    <scope>NUCLEOTIDE SEQUENCE</scope>
    <source>
        <tissue evidence="1">Salivary gland</tissue>
    </source>
</reference>
<organism evidence="1">
    <name type="scientific">Amblyomma americanum</name>
    <name type="common">Lone star tick</name>
    <dbReference type="NCBI Taxonomy" id="6943"/>
    <lineage>
        <taxon>Eukaryota</taxon>
        <taxon>Metazoa</taxon>
        <taxon>Ecdysozoa</taxon>
        <taxon>Arthropoda</taxon>
        <taxon>Chelicerata</taxon>
        <taxon>Arachnida</taxon>
        <taxon>Acari</taxon>
        <taxon>Parasitiformes</taxon>
        <taxon>Ixodida</taxon>
        <taxon>Ixodoidea</taxon>
        <taxon>Ixodidae</taxon>
        <taxon>Amblyomminae</taxon>
        <taxon>Amblyomma</taxon>
    </lineage>
</organism>
<proteinExistence type="evidence at transcript level"/>
<accession>A0A0C9RTC0</accession>
<evidence type="ECO:0000313" key="1">
    <source>
        <dbReference type="EMBL" id="JAG90571.1"/>
    </source>
</evidence>
<sequence length="185" mass="21038">WTGRHFTAGEKPIQAKVIDLKSDLQVENNSVETKQVGGCNETFVWNITHGMRSPFPLLVNVTIPMIRKPKAKHTLMFQLDLNDAELITKYADDRIKTHKNATLKMVTKKCYFRADVTFTGFFAFHVKYARGDTPNYYGVNVTALADSEYLSVRNGSLLYTVGGEYTQKLCRHEVDKRKRLSASAQ</sequence>
<feature type="non-terminal residue" evidence="1">
    <location>
        <position position="1"/>
    </location>
</feature>
<protein>
    <submittedName>
        <fullName evidence="1">Uncharacterized protein</fullName>
    </submittedName>
</protein>
<dbReference type="EMBL" id="GBZX01002169">
    <property type="protein sequence ID" value="JAG90571.1"/>
    <property type="molecule type" value="mRNA"/>
</dbReference>
<dbReference type="AlphaFoldDB" id="A0A0C9RTC0"/>